<sequence>MNVSGTLYPFFEREHFTDILTPYTDLLKEIFGITSFEVVEGLLAISRNLRTMGFMEALVDTVDSPEGELSDEVLFNLGEYFNVERITGWPIDFIKELSLQQGECKDFYENDLQVMLKEPPLKYRPFICIGGKYYCFSIDNLIDNFYRTVLRAMRRKRESITTRINDIQKDLSESLPFKLFKSILLKSQMFQTVFYKAPVGANGKNEWCECDGVILFDDVMIIIEVKGGALSPVSPFSDEEAYKKSLNDLAKNPYEQSLRLFDEYKRSGKIDLFRKESKKRYEFITSIENITFVQACCVTLDDFNEIASQIEKTEFIKKSDLPVWCVSINDLRVYPELFDSPSLFLNYLYQRSHAAKNPYIKLNDELDHIGMYFAYNDYSTRIKEITNEEDIGEIYIASHREEIDAYMARKINSNLSDDEGESFFDLFFGPSSKPKQEMELMFEQLINLLDSTKDYLCIRVARYFLLLDSYSRDSLNEFLSSRSKKLLEFKHRKAILTPYMAFNYKKEDRINKLPVMMIFLLHASNKLFKDVVQRKRFLMERVIYEDEPTYCILVGINRNKELKKVITHVIEPDHFQMLSESAYQLLKDTREKIGNSRKFKEF</sequence>
<proteinExistence type="predicted"/>
<reference evidence="1 2" key="1">
    <citation type="submission" date="2013-12" db="EMBL/GenBank/DDBJ databases">
        <title>NBRP : Genome information of microbial organism related human and environment.</title>
        <authorList>
            <person name="Hattori M."/>
            <person name="Oshima K."/>
            <person name="Inaba H."/>
            <person name="Suda W."/>
            <person name="Sakamoto M."/>
            <person name="Iino T."/>
            <person name="Kitahara M."/>
            <person name="Oshida Y."/>
            <person name="Iida T."/>
            <person name="Kudo T."/>
            <person name="Itoh T."/>
            <person name="Ahmed I."/>
            <person name="Ohkuma M."/>
        </authorList>
    </citation>
    <scope>NUCLEOTIDE SEQUENCE [LARGE SCALE GENOMIC DNA]</scope>
    <source>
        <strain evidence="1 2">JCM 21738</strain>
    </source>
</reference>
<gene>
    <name evidence="1" type="ORF">JCM21738_2840</name>
</gene>
<accession>W4RNJ5</accession>
<dbReference type="AlphaFoldDB" id="W4RNJ5"/>
<dbReference type="RefSeq" id="WP_035209369.1">
    <property type="nucleotide sequence ID" value="NZ_BAUW01000033.1"/>
</dbReference>
<protein>
    <recommendedName>
        <fullName evidence="3">NERD domain-containing protein</fullName>
    </recommendedName>
</protein>
<evidence type="ECO:0000313" key="2">
    <source>
        <dbReference type="Proteomes" id="UP000018949"/>
    </source>
</evidence>
<organism evidence="1 2">
    <name type="scientific">Mesobacillus boroniphilus JCM 21738</name>
    <dbReference type="NCBI Taxonomy" id="1294265"/>
    <lineage>
        <taxon>Bacteria</taxon>
        <taxon>Bacillati</taxon>
        <taxon>Bacillota</taxon>
        <taxon>Bacilli</taxon>
        <taxon>Bacillales</taxon>
        <taxon>Bacillaceae</taxon>
        <taxon>Mesobacillus</taxon>
    </lineage>
</organism>
<name>W4RNJ5_9BACI</name>
<keyword evidence="2" id="KW-1185">Reference proteome</keyword>
<comment type="caution">
    <text evidence="1">The sequence shown here is derived from an EMBL/GenBank/DDBJ whole genome shotgun (WGS) entry which is preliminary data.</text>
</comment>
<evidence type="ECO:0000313" key="1">
    <source>
        <dbReference type="EMBL" id="GAE45985.1"/>
    </source>
</evidence>
<evidence type="ECO:0008006" key="3">
    <source>
        <dbReference type="Google" id="ProtNLM"/>
    </source>
</evidence>
<dbReference type="EMBL" id="BAUW01000033">
    <property type="protein sequence ID" value="GAE45985.1"/>
    <property type="molecule type" value="Genomic_DNA"/>
</dbReference>
<dbReference type="Proteomes" id="UP000018949">
    <property type="component" value="Unassembled WGS sequence"/>
</dbReference>
<dbReference type="eggNOG" id="COG3012">
    <property type="taxonomic scope" value="Bacteria"/>
</dbReference>